<evidence type="ECO:0000256" key="4">
    <source>
        <dbReference type="SAM" id="SignalP"/>
    </source>
</evidence>
<sequence>MSVIQKYIAVALAASVLAGPALAAEKPKEIAIGISTFLSGPASVFGVPAQKVAEMMVDEINQAGGIDGVKVRAVVFDEGAGSNQFLSEYRRIALDENAQVMISANSSAFCLALPPLADDLEVPTLMWDCGTPRATEDHKSEYAFRPQGQSGPEMLAAAMYLLKTHPDFKTVVAVNQDYAAGRDNWDMFKKALVQLKPDVQIVAELFPKFGAPDYSTEISRIQAIRPDVVVSTAWGGDLDTFIQQSAARGLPLQSTFVLPLGESSLERLGDALPAGVIVGARGDHYFRHPKFRTDPQFKQFVEKFREKTGSYPIYSVFHMAQAIDAIEAAYAKAIAANNGVWPEKKQLAQAFSGLTFKSPTSDVTIRADHQGVEDQLIGTTIRTPDYPFAVMDKMAIVPGSLVMPPEGMKAAEFIKTVKPDIINDASIQTFGYEK</sequence>
<dbReference type="InterPro" id="IPR028082">
    <property type="entry name" value="Peripla_BP_I"/>
</dbReference>
<reference evidence="6 9" key="1">
    <citation type="journal article" date="2020" name="Science">
        <title>Unexpected conservation and global transmission of agrobacterial virulence plasmids.</title>
        <authorList>
            <person name="Weisberg A.J."/>
            <person name="Davis E.W. 2nd"/>
            <person name="Tabima J."/>
            <person name="Belcher M.S."/>
            <person name="Miller M."/>
            <person name="Kuo C.H."/>
            <person name="Loper J.E."/>
            <person name="Grunwald N.J."/>
            <person name="Putnam M.L."/>
            <person name="Chang J.H."/>
        </authorList>
    </citation>
    <scope>NUCLEOTIDE SEQUENCE [LARGE SCALE GENOMIC DNA]</scope>
    <source>
        <strain evidence="6 9">A19/93</strain>
    </source>
</reference>
<keyword evidence="7" id="KW-0614">Plasmid</keyword>
<feature type="domain" description="Leucine-binding protein" evidence="5">
    <location>
        <begin position="29"/>
        <end position="374"/>
    </location>
</feature>
<comment type="similarity">
    <text evidence="1">Belongs to the leucine-binding protein family.</text>
</comment>
<keyword evidence="2 4" id="KW-0732">Signal</keyword>
<dbReference type="AlphaFoldDB" id="A0AAE7UTE6"/>
<evidence type="ECO:0000313" key="7">
    <source>
        <dbReference type="EMBL" id="QTG03386.1"/>
    </source>
</evidence>
<evidence type="ECO:0000313" key="6">
    <source>
        <dbReference type="EMBL" id="NTF39773.1"/>
    </source>
</evidence>
<dbReference type="GO" id="GO:0006865">
    <property type="term" value="P:amino acid transport"/>
    <property type="evidence" value="ECO:0007669"/>
    <property type="project" value="UniProtKB-KW"/>
</dbReference>
<feature type="signal peptide" evidence="4">
    <location>
        <begin position="1"/>
        <end position="23"/>
    </location>
</feature>
<dbReference type="InterPro" id="IPR051010">
    <property type="entry name" value="BCAA_transport"/>
</dbReference>
<evidence type="ECO:0000313" key="9">
    <source>
        <dbReference type="Proteomes" id="UP000822331"/>
    </source>
</evidence>
<accession>A0AAE7UTE6</accession>
<evidence type="ECO:0000256" key="1">
    <source>
        <dbReference type="ARBA" id="ARBA00010062"/>
    </source>
</evidence>
<dbReference type="KEGG" id="arui:G6M88_23315"/>
<dbReference type="Proteomes" id="UP000822331">
    <property type="component" value="Unassembled WGS sequence"/>
</dbReference>
<evidence type="ECO:0000256" key="3">
    <source>
        <dbReference type="ARBA" id="ARBA00022970"/>
    </source>
</evidence>
<dbReference type="EMBL" id="CP049208">
    <property type="protein sequence ID" value="QTG03386.1"/>
    <property type="molecule type" value="Genomic_DNA"/>
</dbReference>
<keyword evidence="3" id="KW-0813">Transport</keyword>
<geneLocation type="plasmid" evidence="7 8">
    <name>pW2_73_1</name>
</geneLocation>
<evidence type="ECO:0000256" key="2">
    <source>
        <dbReference type="ARBA" id="ARBA00022729"/>
    </source>
</evidence>
<protein>
    <submittedName>
        <fullName evidence="7">ABC transporter substrate-binding protein</fullName>
    </submittedName>
</protein>
<dbReference type="EMBL" id="JAAMCP010000017">
    <property type="protein sequence ID" value="NTF39773.1"/>
    <property type="molecule type" value="Genomic_DNA"/>
</dbReference>
<dbReference type="PANTHER" id="PTHR30483">
    <property type="entry name" value="LEUCINE-SPECIFIC-BINDING PROTEIN"/>
    <property type="match status" value="1"/>
</dbReference>
<dbReference type="PANTHER" id="PTHR30483:SF37">
    <property type="entry name" value="ABC TRANSPORTER SUBSTRATE-BINDING PROTEIN"/>
    <property type="match status" value="1"/>
</dbReference>
<proteinExistence type="inferred from homology"/>
<evidence type="ECO:0000259" key="5">
    <source>
        <dbReference type="Pfam" id="PF13458"/>
    </source>
</evidence>
<dbReference type="InterPro" id="IPR028081">
    <property type="entry name" value="Leu-bd"/>
</dbReference>
<evidence type="ECO:0000313" key="8">
    <source>
        <dbReference type="Proteomes" id="UP000663912"/>
    </source>
</evidence>
<dbReference type="CDD" id="cd06330">
    <property type="entry name" value="PBP1_As_SBP-like"/>
    <property type="match status" value="1"/>
</dbReference>
<gene>
    <name evidence="6" type="ORF">G6L72_24090</name>
    <name evidence="7" type="ORF">G6M88_23315</name>
</gene>
<dbReference type="SUPFAM" id="SSF53822">
    <property type="entry name" value="Periplasmic binding protein-like I"/>
    <property type="match status" value="1"/>
</dbReference>
<organism evidence="7 8">
    <name type="scientific">Agrobacterium rubi</name>
    <dbReference type="NCBI Taxonomy" id="28099"/>
    <lineage>
        <taxon>Bacteria</taxon>
        <taxon>Pseudomonadati</taxon>
        <taxon>Pseudomonadota</taxon>
        <taxon>Alphaproteobacteria</taxon>
        <taxon>Hyphomicrobiales</taxon>
        <taxon>Rhizobiaceae</taxon>
        <taxon>Rhizobium/Agrobacterium group</taxon>
        <taxon>Agrobacterium</taxon>
    </lineage>
</organism>
<keyword evidence="3" id="KW-0029">Amino-acid transport</keyword>
<name>A0AAE7UTE6_9HYPH</name>
<dbReference type="Proteomes" id="UP000663912">
    <property type="component" value="Plasmid pW2_73_1"/>
</dbReference>
<feature type="chain" id="PRO_5042194290" evidence="4">
    <location>
        <begin position="24"/>
        <end position="434"/>
    </location>
</feature>
<keyword evidence="9" id="KW-1185">Reference proteome</keyword>
<dbReference type="Gene3D" id="3.40.50.2300">
    <property type="match status" value="2"/>
</dbReference>
<reference evidence="7" key="2">
    <citation type="submission" date="2020-02" db="EMBL/GenBank/DDBJ databases">
        <title>Unexpected conservation and global transmission of agrobacterial virulence plasmids.</title>
        <authorList>
            <person name="Weisberg A.J."/>
            <person name="Davis E.W. II"/>
            <person name="Tabima J.R."/>
            <person name="Belcher M.S."/>
            <person name="Miller M."/>
            <person name="Kuo C.-H."/>
            <person name="Loper J.E."/>
            <person name="Grunwald N.J."/>
            <person name="Putnam M.L."/>
            <person name="Chang J.H."/>
        </authorList>
    </citation>
    <scope>NUCLEOTIDE SEQUENCE</scope>
    <source>
        <strain evidence="7">W2/73</strain>
        <plasmid evidence="7">pW2_73_1</plasmid>
    </source>
</reference>
<dbReference type="RefSeq" id="WP_065701019.1">
    <property type="nucleotide sequence ID" value="NZ_CP049208.1"/>
</dbReference>
<dbReference type="Pfam" id="PF13458">
    <property type="entry name" value="Peripla_BP_6"/>
    <property type="match status" value="1"/>
</dbReference>